<comment type="caution">
    <text evidence="1">The sequence shown here is derived from an EMBL/GenBank/DDBJ whole genome shotgun (WGS) entry which is preliminary data.</text>
</comment>
<dbReference type="Proteomes" id="UP000005025">
    <property type="component" value="Unassembled WGS sequence"/>
</dbReference>
<evidence type="ECO:0000313" key="2">
    <source>
        <dbReference type="Proteomes" id="UP000005025"/>
    </source>
</evidence>
<proteinExistence type="predicted"/>
<reference evidence="1 2" key="1">
    <citation type="submission" date="2011-09" db="EMBL/GenBank/DDBJ databases">
        <authorList>
            <person name="Weinstock G."/>
            <person name="Sodergren E."/>
            <person name="Clifton S."/>
            <person name="Fulton L."/>
            <person name="Fulton B."/>
            <person name="Courtney L."/>
            <person name="Fronick C."/>
            <person name="Harrison M."/>
            <person name="Strong C."/>
            <person name="Farmer C."/>
            <person name="Delahaunty K."/>
            <person name="Markovic C."/>
            <person name="Hall O."/>
            <person name="Minx P."/>
            <person name="Tomlinson C."/>
            <person name="Mitreva M."/>
            <person name="Hou S."/>
            <person name="Chen J."/>
            <person name="Wollam A."/>
            <person name="Pepin K.H."/>
            <person name="Johnson M."/>
            <person name="Bhonagiri V."/>
            <person name="Zhang X."/>
            <person name="Suruliraj S."/>
            <person name="Warren W."/>
            <person name="Chinwalla A."/>
            <person name="Mardis E.R."/>
            <person name="Wilson R.K."/>
        </authorList>
    </citation>
    <scope>NUCLEOTIDE SEQUENCE [LARGE SCALE GENOMIC DNA]</scope>
    <source>
        <strain evidence="1 2">F0435</strain>
    </source>
</reference>
<evidence type="ECO:0000313" key="1">
    <source>
        <dbReference type="EMBL" id="EHO50730.1"/>
    </source>
</evidence>
<organism evidence="1 2">
    <name type="scientific">Lentilactobacillus kisonensis F0435</name>
    <dbReference type="NCBI Taxonomy" id="797516"/>
    <lineage>
        <taxon>Bacteria</taxon>
        <taxon>Bacillati</taxon>
        <taxon>Bacillota</taxon>
        <taxon>Bacilli</taxon>
        <taxon>Lactobacillales</taxon>
        <taxon>Lactobacillaceae</taxon>
        <taxon>Lentilactobacillus</taxon>
    </lineage>
</organism>
<dbReference type="HOGENOM" id="CLU_3062821_0_0_9"/>
<sequence length="53" mass="5869">MIAFFVLNGRNLPFVGALFNIRAVIKVIITNEKMINVLASPVLGLKLLINCKK</sequence>
<gene>
    <name evidence="1" type="ORF">HMPREF9104_01829</name>
</gene>
<name>H1LGV0_9LACO</name>
<dbReference type="AlphaFoldDB" id="H1LGV0"/>
<dbReference type="EMBL" id="AGRJ01000160">
    <property type="protein sequence ID" value="EHO50730.1"/>
    <property type="molecule type" value="Genomic_DNA"/>
</dbReference>
<accession>H1LGV0</accession>
<protein>
    <submittedName>
        <fullName evidence="1">Uncharacterized protein</fullName>
    </submittedName>
</protein>
<dbReference type="STRING" id="797516.HMPREF9104_01829"/>